<name>N9E2D7_9GAMM</name>
<dbReference type="RefSeq" id="WP_005055049.1">
    <property type="nucleotide sequence ID" value="NZ_KB849759.1"/>
</dbReference>
<gene>
    <name evidence="1" type="ORF">F934_02357</name>
</gene>
<comment type="caution">
    <text evidence="1">The sequence shown here is derived from an EMBL/GenBank/DDBJ whole genome shotgun (WGS) entry which is preliminary data.</text>
</comment>
<dbReference type="OrthoDB" id="459260at2"/>
<organism evidence="1 2">
    <name type="scientific">Acinetobacter beijerinckii ANC 3835</name>
    <dbReference type="NCBI Taxonomy" id="1217649"/>
    <lineage>
        <taxon>Bacteria</taxon>
        <taxon>Pseudomonadati</taxon>
        <taxon>Pseudomonadota</taxon>
        <taxon>Gammaproteobacteria</taxon>
        <taxon>Moraxellales</taxon>
        <taxon>Moraxellaceae</taxon>
        <taxon>Acinetobacter</taxon>
    </lineage>
</organism>
<dbReference type="AlphaFoldDB" id="N9E2D7"/>
<dbReference type="EMBL" id="APQK01000013">
    <property type="protein sequence ID" value="ENW04312.1"/>
    <property type="molecule type" value="Genomic_DNA"/>
</dbReference>
<reference evidence="1 2" key="1">
    <citation type="submission" date="2013-02" db="EMBL/GenBank/DDBJ databases">
        <title>The Genome Sequence of Acinetobacter beijerinckii ANC 3835.</title>
        <authorList>
            <consortium name="The Broad Institute Genome Sequencing Platform"/>
            <consortium name="The Broad Institute Genome Sequencing Center for Infectious Disease"/>
            <person name="Cerqueira G."/>
            <person name="Feldgarden M."/>
            <person name="Courvalin P."/>
            <person name="Perichon B."/>
            <person name="Grillot-Courvalin C."/>
            <person name="Clermont D."/>
            <person name="Rocha E."/>
            <person name="Yoon E.-J."/>
            <person name="Nemec A."/>
            <person name="Walker B."/>
            <person name="Young S.K."/>
            <person name="Zeng Q."/>
            <person name="Gargeya S."/>
            <person name="Fitzgerald M."/>
            <person name="Haas B."/>
            <person name="Abouelleil A."/>
            <person name="Alvarado L."/>
            <person name="Arachchi H.M."/>
            <person name="Berlin A.M."/>
            <person name="Chapman S.B."/>
            <person name="Dewar J."/>
            <person name="Goldberg J."/>
            <person name="Griggs A."/>
            <person name="Gujja S."/>
            <person name="Hansen M."/>
            <person name="Howarth C."/>
            <person name="Imamovic A."/>
            <person name="Larimer J."/>
            <person name="McCowan C."/>
            <person name="Murphy C."/>
            <person name="Neiman D."/>
            <person name="Pearson M."/>
            <person name="Priest M."/>
            <person name="Roberts A."/>
            <person name="Saif S."/>
            <person name="Shea T."/>
            <person name="Sisk P."/>
            <person name="Sykes S."/>
            <person name="Wortman J."/>
            <person name="Nusbaum C."/>
            <person name="Birren B."/>
        </authorList>
    </citation>
    <scope>NUCLEOTIDE SEQUENCE [LARGE SCALE GENOMIC DNA]</scope>
    <source>
        <strain evidence="1 2">ANC 3835</strain>
    </source>
</reference>
<dbReference type="HOGENOM" id="CLU_101194_0_0_6"/>
<dbReference type="Proteomes" id="UP000018417">
    <property type="component" value="Unassembled WGS sequence"/>
</dbReference>
<protein>
    <recommendedName>
        <fullName evidence="3">HD domain-containing protein</fullName>
    </recommendedName>
</protein>
<dbReference type="SUPFAM" id="SSF109604">
    <property type="entry name" value="HD-domain/PDEase-like"/>
    <property type="match status" value="1"/>
</dbReference>
<evidence type="ECO:0000313" key="2">
    <source>
        <dbReference type="Proteomes" id="UP000018417"/>
    </source>
</evidence>
<accession>N9E2D7</accession>
<dbReference type="Gene3D" id="1.10.3210.10">
    <property type="entry name" value="Hypothetical protein af1432"/>
    <property type="match status" value="1"/>
</dbReference>
<proteinExistence type="predicted"/>
<sequence>MNTEKHPQLLDQIAFKRCCDLIDEILQDYRVIINRSYQGYSNHCKRVAACCLILSSDRSYETLHKIAIAVAFHDIGIWTANTIDYIKPSVDQVRQYLVSNELLIWEKEITLMITEHHKMTKVECFEDQLIENFRRADYADFTLGFVRSNIPLGEFRKLTRDFSNNGFHKTLIYLGIKRLLQKPWSPLPMFKW</sequence>
<evidence type="ECO:0000313" key="1">
    <source>
        <dbReference type="EMBL" id="ENW04312.1"/>
    </source>
</evidence>
<evidence type="ECO:0008006" key="3">
    <source>
        <dbReference type="Google" id="ProtNLM"/>
    </source>
</evidence>
<dbReference type="PATRIC" id="fig|1217649.3.peg.2291"/>